<name>H3KHS8_9BURK</name>
<accession>H3KHS8</accession>
<gene>
    <name evidence="2" type="ORF">HMPREF9440_02324</name>
</gene>
<organism evidence="2 3">
    <name type="scientific">Sutterella parvirubra YIT 11816</name>
    <dbReference type="NCBI Taxonomy" id="762967"/>
    <lineage>
        <taxon>Bacteria</taxon>
        <taxon>Pseudomonadati</taxon>
        <taxon>Pseudomonadota</taxon>
        <taxon>Betaproteobacteria</taxon>
        <taxon>Burkholderiales</taxon>
        <taxon>Sutterellaceae</taxon>
        <taxon>Sutterella</taxon>
    </lineage>
</organism>
<evidence type="ECO:0000313" key="3">
    <source>
        <dbReference type="Proteomes" id="UP000004956"/>
    </source>
</evidence>
<dbReference type="Proteomes" id="UP000004956">
    <property type="component" value="Unassembled WGS sequence"/>
</dbReference>
<evidence type="ECO:0000313" key="2">
    <source>
        <dbReference type="EMBL" id="EHY30339.1"/>
    </source>
</evidence>
<proteinExistence type="predicted"/>
<feature type="compositionally biased region" description="Polar residues" evidence="1">
    <location>
        <begin position="35"/>
        <end position="50"/>
    </location>
</feature>
<protein>
    <submittedName>
        <fullName evidence="2">Uncharacterized protein</fullName>
    </submittedName>
</protein>
<reference evidence="2 3" key="1">
    <citation type="submission" date="2011-11" db="EMBL/GenBank/DDBJ databases">
        <authorList>
            <person name="Weinstock G."/>
            <person name="Sodergren E."/>
            <person name="Clifton S."/>
            <person name="Fulton L."/>
            <person name="Fulton B."/>
            <person name="Courtney L."/>
            <person name="Fronick C."/>
            <person name="Harrison M."/>
            <person name="Strong C."/>
            <person name="Farmer C."/>
            <person name="Delahaunty K."/>
            <person name="Markovic C."/>
            <person name="Hall O."/>
            <person name="Minx P."/>
            <person name="Tomlinson C."/>
            <person name="Mitreva M."/>
            <person name="Hou S."/>
            <person name="Chen J."/>
            <person name="Wollam A."/>
            <person name="Pepin K.H."/>
            <person name="Johnson M."/>
            <person name="Bhonagiri V."/>
            <person name="Zhang X."/>
            <person name="Suruliraj S."/>
            <person name="Warren W."/>
            <person name="Chinwalla A."/>
            <person name="Mardis E.R."/>
            <person name="Wilson R.K."/>
        </authorList>
    </citation>
    <scope>NUCLEOTIDE SEQUENCE [LARGE SCALE GENOMIC DNA]</scope>
    <source>
        <strain evidence="2 3">YIT 11816</strain>
    </source>
</reference>
<comment type="caution">
    <text evidence="2">The sequence shown here is derived from an EMBL/GenBank/DDBJ whole genome shotgun (WGS) entry which is preliminary data.</text>
</comment>
<keyword evidence="3" id="KW-1185">Reference proteome</keyword>
<feature type="compositionally biased region" description="Pro residues" evidence="1">
    <location>
        <begin position="21"/>
        <end position="31"/>
    </location>
</feature>
<feature type="region of interest" description="Disordered" evidence="1">
    <location>
        <begin position="15"/>
        <end position="77"/>
    </location>
</feature>
<evidence type="ECO:0000256" key="1">
    <source>
        <dbReference type="SAM" id="MobiDB-lite"/>
    </source>
</evidence>
<dbReference type="AlphaFoldDB" id="H3KHS8"/>
<dbReference type="HOGENOM" id="CLU_2276037_0_0_4"/>
<dbReference type="STRING" id="762967.HMPREF9440_02324"/>
<dbReference type="EMBL" id="AFBQ01000350">
    <property type="protein sequence ID" value="EHY30339.1"/>
    <property type="molecule type" value="Genomic_DNA"/>
</dbReference>
<sequence>MRRLGDFFIRLTRRIRVSPPSSSPPPEPRPTFRPGTSQVRPASAGFSSARPSPAVPPGQENPSTALSEAPRRPRSVSQCAFVSVKTRTLFTLGADTDERTPA</sequence>